<keyword evidence="3 10" id="KW-0812">Transmembrane</keyword>
<dbReference type="NCBIfam" id="NF003640">
    <property type="entry name" value="PRK05277.1"/>
    <property type="match status" value="1"/>
</dbReference>
<dbReference type="PRINTS" id="PR00762">
    <property type="entry name" value="CLCHANNEL"/>
</dbReference>
<evidence type="ECO:0000313" key="12">
    <source>
        <dbReference type="EMBL" id="MDT8899737.1"/>
    </source>
</evidence>
<accession>A0ABU3NSE9</accession>
<dbReference type="Pfam" id="PF00654">
    <property type="entry name" value="Voltage_CLC"/>
    <property type="match status" value="1"/>
</dbReference>
<dbReference type="InterPro" id="IPR036721">
    <property type="entry name" value="RCK_C_sf"/>
</dbReference>
<evidence type="ECO:0000256" key="6">
    <source>
        <dbReference type="ARBA" id="ARBA00023136"/>
    </source>
</evidence>
<dbReference type="CDD" id="cd01031">
    <property type="entry name" value="EriC"/>
    <property type="match status" value="1"/>
</dbReference>
<evidence type="ECO:0000313" key="13">
    <source>
        <dbReference type="Proteomes" id="UP001254848"/>
    </source>
</evidence>
<dbReference type="PANTHER" id="PTHR43427">
    <property type="entry name" value="CHLORIDE CHANNEL PROTEIN CLC-E"/>
    <property type="match status" value="1"/>
</dbReference>
<organism evidence="12 13">
    <name type="scientific">Anaeroselena agilis</name>
    <dbReference type="NCBI Taxonomy" id="3063788"/>
    <lineage>
        <taxon>Bacteria</taxon>
        <taxon>Bacillati</taxon>
        <taxon>Bacillota</taxon>
        <taxon>Negativicutes</taxon>
        <taxon>Acetonemataceae</taxon>
        <taxon>Anaeroselena</taxon>
    </lineage>
</organism>
<evidence type="ECO:0000256" key="7">
    <source>
        <dbReference type="ARBA" id="ARBA00023173"/>
    </source>
</evidence>
<feature type="transmembrane region" description="Helical" evidence="10">
    <location>
        <begin position="299"/>
        <end position="323"/>
    </location>
</feature>
<evidence type="ECO:0000259" key="11">
    <source>
        <dbReference type="PROSITE" id="PS51202"/>
    </source>
</evidence>
<dbReference type="RefSeq" id="WP_413778305.1">
    <property type="nucleotide sequence ID" value="NZ_JAUOZS010000001.1"/>
</dbReference>
<dbReference type="EMBL" id="JAUOZS010000001">
    <property type="protein sequence ID" value="MDT8899737.1"/>
    <property type="molecule type" value="Genomic_DNA"/>
</dbReference>
<feature type="transmembrane region" description="Helical" evidence="10">
    <location>
        <begin position="196"/>
        <end position="216"/>
    </location>
</feature>
<dbReference type="Pfam" id="PF02080">
    <property type="entry name" value="TrkA_C"/>
    <property type="match status" value="1"/>
</dbReference>
<gene>
    <name evidence="12" type="primary">clcA</name>
    <name evidence="12" type="ORF">Q4T40_00555</name>
</gene>
<keyword evidence="7" id="KW-0869">Chloride channel</keyword>
<dbReference type="InterPro" id="IPR050368">
    <property type="entry name" value="ClC-type_chloride_channel"/>
</dbReference>
<evidence type="ECO:0000256" key="1">
    <source>
        <dbReference type="ARBA" id="ARBA00004141"/>
    </source>
</evidence>
<comment type="subcellular location">
    <subcellularLocation>
        <location evidence="1">Membrane</location>
        <topology evidence="1">Multi-pass membrane protein</topology>
    </subcellularLocation>
</comment>
<dbReference type="SUPFAM" id="SSF116726">
    <property type="entry name" value="TrkA C-terminal domain-like"/>
    <property type="match status" value="1"/>
</dbReference>
<dbReference type="Gene3D" id="1.10.3080.10">
    <property type="entry name" value="Clc chloride channel"/>
    <property type="match status" value="1"/>
</dbReference>
<keyword evidence="4 10" id="KW-1133">Transmembrane helix</keyword>
<feature type="transmembrane region" description="Helical" evidence="10">
    <location>
        <begin position="161"/>
        <end position="184"/>
    </location>
</feature>
<reference evidence="12 13" key="1">
    <citation type="submission" date="2023-07" db="EMBL/GenBank/DDBJ databases">
        <title>The novel representative of Negativicutes class, Anaeroselena agilis gen. nov. sp. nov.</title>
        <authorList>
            <person name="Prokofeva M.I."/>
            <person name="Elcheninov A.G."/>
            <person name="Klyukina A."/>
            <person name="Kublanov I.V."/>
            <person name="Frolov E.N."/>
            <person name="Podosokorskaya O.A."/>
        </authorList>
    </citation>
    <scope>NUCLEOTIDE SEQUENCE [LARGE SCALE GENOMIC DNA]</scope>
    <source>
        <strain evidence="12 13">4137-cl</strain>
    </source>
</reference>
<dbReference type="InterPro" id="IPR001807">
    <property type="entry name" value="ClC"/>
</dbReference>
<evidence type="ECO:0000256" key="3">
    <source>
        <dbReference type="ARBA" id="ARBA00022692"/>
    </source>
</evidence>
<keyword evidence="13" id="KW-1185">Reference proteome</keyword>
<sequence length="520" mass="55566">MDTHQKSKVYHSLVHWHNFRLKVFLEGIVIGIIAGIITVLFRYSIEQGEQLRSLVYAQIENNLLLLLPWLGALLVIALLLGLIIRFEPMTGGSGIPQVKGVLLGLLKTNWKSVLAGKFLGGVLAIGAGLSLGREGPSIQLGAAVGQGLSRMIGRTKMEERFLMTSGASAGLAAAFNAPLAGVVFALEELHKNFSPAVLMSAMAASITSALVTQLFFGDSPVFTITDLPVFPFRYYGDLIILGVLVGFLGIAFNKMLIKTLNLYNRQNRIPRIALAAIPLLIGGIAGTVLPEILGGGNNLVGPIVSGNYGLSMLLILLAAKFAFTMISYGSGVPGGIFLPMLVIGALAGGAFSNVAVHFLAVDPHYTTNFVILAMAALFTAVVKAPITGSILITEMTGSFSHLISLITISMTAYIVAELAKSAPVYEELLDRILVKTKALLHSDKSRTIVDFVVCVGSKLDGKRVKNVEWPSQCLLISIKRGDKEIVPQGDTQILAGDFVYLLTSTANAEHVRQLAQECLV</sequence>
<feature type="transmembrane region" description="Helical" evidence="10">
    <location>
        <begin position="398"/>
        <end position="416"/>
    </location>
</feature>
<protein>
    <submittedName>
        <fullName evidence="12">H(+)/Cl(-) exchange transporter ClcA</fullName>
    </submittedName>
</protein>
<keyword evidence="2" id="KW-0813">Transport</keyword>
<dbReference type="InterPro" id="IPR006037">
    <property type="entry name" value="RCK_C"/>
</dbReference>
<dbReference type="PANTHER" id="PTHR43427:SF6">
    <property type="entry name" value="CHLORIDE CHANNEL PROTEIN CLC-E"/>
    <property type="match status" value="1"/>
</dbReference>
<evidence type="ECO:0000256" key="9">
    <source>
        <dbReference type="ARBA" id="ARBA00023303"/>
    </source>
</evidence>
<feature type="transmembrane region" description="Helical" evidence="10">
    <location>
        <begin position="63"/>
        <end position="84"/>
    </location>
</feature>
<keyword evidence="6 10" id="KW-0472">Membrane</keyword>
<evidence type="ECO:0000256" key="2">
    <source>
        <dbReference type="ARBA" id="ARBA00022448"/>
    </source>
</evidence>
<keyword evidence="9" id="KW-0407">Ion channel</keyword>
<dbReference type="Proteomes" id="UP001254848">
    <property type="component" value="Unassembled WGS sequence"/>
</dbReference>
<dbReference type="SUPFAM" id="SSF81340">
    <property type="entry name" value="Clc chloride channel"/>
    <property type="match status" value="1"/>
</dbReference>
<keyword evidence="5" id="KW-0406">Ion transport</keyword>
<evidence type="ECO:0000256" key="5">
    <source>
        <dbReference type="ARBA" id="ARBA00023065"/>
    </source>
</evidence>
<feature type="transmembrane region" description="Helical" evidence="10">
    <location>
        <begin position="272"/>
        <end position="293"/>
    </location>
</feature>
<evidence type="ECO:0000256" key="8">
    <source>
        <dbReference type="ARBA" id="ARBA00023214"/>
    </source>
</evidence>
<dbReference type="InterPro" id="IPR014743">
    <property type="entry name" value="Cl-channel_core"/>
</dbReference>
<dbReference type="PROSITE" id="PS51202">
    <property type="entry name" value="RCK_C"/>
    <property type="match status" value="1"/>
</dbReference>
<name>A0ABU3NSE9_9FIRM</name>
<evidence type="ECO:0000256" key="10">
    <source>
        <dbReference type="SAM" id="Phobius"/>
    </source>
</evidence>
<evidence type="ECO:0000256" key="4">
    <source>
        <dbReference type="ARBA" id="ARBA00022989"/>
    </source>
</evidence>
<keyword evidence="8" id="KW-0868">Chloride</keyword>
<feature type="domain" description="RCK C-terminal" evidence="11">
    <location>
        <begin position="436"/>
        <end position="517"/>
    </location>
</feature>
<feature type="transmembrane region" description="Helical" evidence="10">
    <location>
        <begin position="365"/>
        <end position="386"/>
    </location>
</feature>
<feature type="transmembrane region" description="Helical" evidence="10">
    <location>
        <begin position="335"/>
        <end position="359"/>
    </location>
</feature>
<dbReference type="Gene3D" id="3.30.70.1450">
    <property type="entry name" value="Regulator of K+ conductance, C-terminal domain"/>
    <property type="match status" value="1"/>
</dbReference>
<feature type="transmembrane region" description="Helical" evidence="10">
    <location>
        <begin position="21"/>
        <end position="43"/>
    </location>
</feature>
<proteinExistence type="predicted"/>
<feature type="transmembrane region" description="Helical" evidence="10">
    <location>
        <begin position="232"/>
        <end position="252"/>
    </location>
</feature>
<comment type="caution">
    <text evidence="12">The sequence shown here is derived from an EMBL/GenBank/DDBJ whole genome shotgun (WGS) entry which is preliminary data.</text>
</comment>